<evidence type="ECO:0000259" key="1">
    <source>
        <dbReference type="SMART" id="SM00860"/>
    </source>
</evidence>
<proteinExistence type="predicted"/>
<organism evidence="2 3">
    <name type="scientific">Streptomyces boluensis</name>
    <dbReference type="NCBI Taxonomy" id="1775135"/>
    <lineage>
        <taxon>Bacteria</taxon>
        <taxon>Bacillati</taxon>
        <taxon>Actinomycetota</taxon>
        <taxon>Actinomycetes</taxon>
        <taxon>Kitasatosporales</taxon>
        <taxon>Streptomycetaceae</taxon>
        <taxon>Streptomyces</taxon>
    </lineage>
</organism>
<sequence length="123" mass="13862">MWRDTITRAFPDAAFRDPALPADVTTAERELGHALPSELVELLQESDGVVGAYGVDAVWSLGRIVEDNLRFRSDPSFAGLYMPFEPLLFFGDDGGGDQFAFVRTPSRPDVFVWEHEDDSRRWV</sequence>
<reference evidence="2" key="1">
    <citation type="submission" date="2020-01" db="EMBL/GenBank/DDBJ databases">
        <title>Whole-genome analyses of novel actinobacteria.</title>
        <authorList>
            <person name="Sahin N."/>
        </authorList>
    </citation>
    <scope>NUCLEOTIDE SEQUENCE</scope>
    <source>
        <strain evidence="2">YC537</strain>
    </source>
</reference>
<dbReference type="Gene3D" id="3.40.1580.10">
    <property type="entry name" value="SMI1/KNR4-like"/>
    <property type="match status" value="1"/>
</dbReference>
<dbReference type="InterPro" id="IPR018958">
    <property type="entry name" value="Knr4/Smi1-like_dom"/>
</dbReference>
<dbReference type="InterPro" id="IPR037883">
    <property type="entry name" value="Knr4/Smi1-like_sf"/>
</dbReference>
<gene>
    <name evidence="2" type="ORF">GUY60_38085</name>
</gene>
<evidence type="ECO:0000313" key="3">
    <source>
        <dbReference type="Proteomes" id="UP000598297"/>
    </source>
</evidence>
<evidence type="ECO:0000313" key="2">
    <source>
        <dbReference type="EMBL" id="NBE57122.1"/>
    </source>
</evidence>
<dbReference type="EMBL" id="JAAAHS010000786">
    <property type="protein sequence ID" value="NBE57122.1"/>
    <property type="molecule type" value="Genomic_DNA"/>
</dbReference>
<keyword evidence="3" id="KW-1185">Reference proteome</keyword>
<dbReference type="RefSeq" id="WP_161706059.1">
    <property type="nucleotide sequence ID" value="NZ_JAAAHS010000786.1"/>
</dbReference>
<feature type="non-terminal residue" evidence="2">
    <location>
        <position position="123"/>
    </location>
</feature>
<feature type="domain" description="Knr4/Smi1-like" evidence="1">
    <location>
        <begin position="18"/>
        <end position="118"/>
    </location>
</feature>
<dbReference type="SMART" id="SM00860">
    <property type="entry name" value="SMI1_KNR4"/>
    <property type="match status" value="1"/>
</dbReference>
<dbReference type="AlphaFoldDB" id="A0A964V1Y2"/>
<dbReference type="OrthoDB" id="3478416at2"/>
<comment type="caution">
    <text evidence="2">The sequence shown here is derived from an EMBL/GenBank/DDBJ whole genome shotgun (WGS) entry which is preliminary data.</text>
</comment>
<dbReference type="Pfam" id="PF09346">
    <property type="entry name" value="SMI1_KNR4"/>
    <property type="match status" value="1"/>
</dbReference>
<dbReference type="SUPFAM" id="SSF160631">
    <property type="entry name" value="SMI1/KNR4-like"/>
    <property type="match status" value="1"/>
</dbReference>
<name>A0A964V1Y2_9ACTN</name>
<protein>
    <submittedName>
        <fullName evidence="2">SMI1/KNR4 family protein</fullName>
    </submittedName>
</protein>
<accession>A0A964V1Y2</accession>
<dbReference type="Proteomes" id="UP000598297">
    <property type="component" value="Unassembled WGS sequence"/>
</dbReference>